<protein>
    <submittedName>
        <fullName evidence="3">Uncharacterized protein</fullName>
    </submittedName>
</protein>
<dbReference type="EMBL" id="NHYE01005418">
    <property type="protein sequence ID" value="PPQ73196.1"/>
    <property type="molecule type" value="Genomic_DNA"/>
</dbReference>
<feature type="compositionally biased region" description="Polar residues" evidence="2">
    <location>
        <begin position="359"/>
        <end position="369"/>
    </location>
</feature>
<keyword evidence="1" id="KW-0175">Coiled coil</keyword>
<accession>A0A409W3Y6</accession>
<dbReference type="CDD" id="cd06503">
    <property type="entry name" value="ATP-synt_Fo_b"/>
    <property type="match status" value="1"/>
</dbReference>
<feature type="compositionally biased region" description="Polar residues" evidence="2">
    <location>
        <begin position="334"/>
        <end position="343"/>
    </location>
</feature>
<comment type="caution">
    <text evidence="3">The sequence shown here is derived from an EMBL/GenBank/DDBJ whole genome shotgun (WGS) entry which is preliminary data.</text>
</comment>
<dbReference type="CDD" id="cd00636">
    <property type="entry name" value="TroA-like"/>
    <property type="match status" value="1"/>
</dbReference>
<keyword evidence="4" id="KW-1185">Reference proteome</keyword>
<feature type="compositionally biased region" description="Polar residues" evidence="2">
    <location>
        <begin position="208"/>
        <end position="230"/>
    </location>
</feature>
<feature type="region of interest" description="Disordered" evidence="2">
    <location>
        <begin position="278"/>
        <end position="380"/>
    </location>
</feature>
<evidence type="ECO:0000313" key="3">
    <source>
        <dbReference type="EMBL" id="PPQ73196.1"/>
    </source>
</evidence>
<feature type="compositionally biased region" description="Polar residues" evidence="2">
    <location>
        <begin position="1"/>
        <end position="11"/>
    </location>
</feature>
<feature type="coiled-coil region" evidence="1">
    <location>
        <begin position="415"/>
        <end position="485"/>
    </location>
</feature>
<sequence length="577" mass="63455">MPVTSRSTPSHPRTRAAVPLDSGRQTTSLIPASSESITASTRTIDSDAYESFYKEVLKRFRDTRWGAKDGHKAIFDELVQPCRNCLKTTEDCRPDRSEDGFRCTPCVRSKDSCSWKQDFFVAALSAHFGLRQDEAEALYAKSEGDIVDAAVELTNQSTRKLRSQRQGREEAPITTGPATHPKASPEHPSRPTRSSTRPSAQENAGADASTSAQPLASDSKHVQSASTIKSSRPVRSRTAKKVASQRKKRSREELESEVVDIDSEIIVSVKRARIAWLEPGTDNPHSSPSPTKKARAESTSSTSSSGSFYMPLSPPSDTYDPKLASTRAPPPPTSDLQTRATDVSSQPGPQSRPPQPQGHENSVPASTPSPANPTDDDVKLEPDVNLVSSSMKPPSDNALQSGPLHAMLVSFNTELTMKNETIQDLRKQLSQSQMETSLAKRDAEKALADAKEEVRKVKEELKRVRAEAQDEVRNAKEEVVRTRVDARTKVAAAQHEIQRLRVSHQQELERLRTGTVAVAQAPGPHQHPHPNANPPLPAPQPAYVYPHPGVYPQYQYYPAPHTTVVNTTVSYSQWQLQ</sequence>
<evidence type="ECO:0000256" key="2">
    <source>
        <dbReference type="SAM" id="MobiDB-lite"/>
    </source>
</evidence>
<evidence type="ECO:0000313" key="4">
    <source>
        <dbReference type="Proteomes" id="UP000284706"/>
    </source>
</evidence>
<feature type="compositionally biased region" description="Basic residues" evidence="2">
    <location>
        <begin position="232"/>
        <end position="249"/>
    </location>
</feature>
<name>A0A409W3Y6_9AGAR</name>
<dbReference type="InParanoid" id="A0A409W3Y6"/>
<dbReference type="AlphaFoldDB" id="A0A409W3Y6"/>
<organism evidence="3 4">
    <name type="scientific">Gymnopilus dilepis</name>
    <dbReference type="NCBI Taxonomy" id="231916"/>
    <lineage>
        <taxon>Eukaryota</taxon>
        <taxon>Fungi</taxon>
        <taxon>Dikarya</taxon>
        <taxon>Basidiomycota</taxon>
        <taxon>Agaricomycotina</taxon>
        <taxon>Agaricomycetes</taxon>
        <taxon>Agaricomycetidae</taxon>
        <taxon>Agaricales</taxon>
        <taxon>Agaricineae</taxon>
        <taxon>Hymenogastraceae</taxon>
        <taxon>Gymnopilus</taxon>
    </lineage>
</organism>
<feature type="compositionally biased region" description="Low complexity" evidence="2">
    <location>
        <begin position="298"/>
        <end position="307"/>
    </location>
</feature>
<reference evidence="3 4" key="1">
    <citation type="journal article" date="2018" name="Evol. Lett.">
        <title>Horizontal gene cluster transfer increased hallucinogenic mushroom diversity.</title>
        <authorList>
            <person name="Reynolds H.T."/>
            <person name="Vijayakumar V."/>
            <person name="Gluck-Thaler E."/>
            <person name="Korotkin H.B."/>
            <person name="Matheny P.B."/>
            <person name="Slot J.C."/>
        </authorList>
    </citation>
    <scope>NUCLEOTIDE SEQUENCE [LARGE SCALE GENOMIC DNA]</scope>
    <source>
        <strain evidence="3 4">SRW20</strain>
    </source>
</reference>
<dbReference type="Proteomes" id="UP000284706">
    <property type="component" value="Unassembled WGS sequence"/>
</dbReference>
<feature type="region of interest" description="Disordered" evidence="2">
    <location>
        <begin position="1"/>
        <end position="26"/>
    </location>
</feature>
<gene>
    <name evidence="3" type="ORF">CVT26_014800</name>
</gene>
<feature type="region of interest" description="Disordered" evidence="2">
    <location>
        <begin position="157"/>
        <end position="257"/>
    </location>
</feature>
<evidence type="ECO:0000256" key="1">
    <source>
        <dbReference type="SAM" id="Coils"/>
    </source>
</evidence>
<proteinExistence type="predicted"/>